<name>A0A1E7FZR7_9STRA</name>
<dbReference type="InParanoid" id="A0A1E7FZR7"/>
<keyword evidence="2" id="KW-1185">Reference proteome</keyword>
<dbReference type="AlphaFoldDB" id="A0A1E7FZR7"/>
<reference evidence="1 2" key="1">
    <citation type="submission" date="2016-09" db="EMBL/GenBank/DDBJ databases">
        <title>Extensive genetic diversity and differential bi-allelic expression allows diatom success in the polar Southern Ocean.</title>
        <authorList>
            <consortium name="DOE Joint Genome Institute"/>
            <person name="Mock T."/>
            <person name="Otillar R.P."/>
            <person name="Strauss J."/>
            <person name="Dupont C."/>
            <person name="Frickenhaus S."/>
            <person name="Maumus F."/>
            <person name="Mcmullan M."/>
            <person name="Sanges R."/>
            <person name="Schmutz J."/>
            <person name="Toseland A."/>
            <person name="Valas R."/>
            <person name="Veluchamy A."/>
            <person name="Ward B.J."/>
            <person name="Allen A."/>
            <person name="Barry K."/>
            <person name="Falciatore A."/>
            <person name="Ferrante M."/>
            <person name="Fortunato A.E."/>
            <person name="Gloeckner G."/>
            <person name="Gruber A."/>
            <person name="Hipkin R."/>
            <person name="Janech M."/>
            <person name="Kroth P."/>
            <person name="Leese F."/>
            <person name="Lindquist E."/>
            <person name="Lyon B.R."/>
            <person name="Martin J."/>
            <person name="Mayer C."/>
            <person name="Parker M."/>
            <person name="Quesneville H."/>
            <person name="Raymond J."/>
            <person name="Uhlig C."/>
            <person name="Valentin K.U."/>
            <person name="Worden A.Z."/>
            <person name="Armbrust E.V."/>
            <person name="Bowler C."/>
            <person name="Green B."/>
            <person name="Moulton V."/>
            <person name="Van Oosterhout C."/>
            <person name="Grigoriev I."/>
        </authorList>
    </citation>
    <scope>NUCLEOTIDE SEQUENCE [LARGE SCALE GENOMIC DNA]</scope>
    <source>
        <strain evidence="1 2">CCMP1102</strain>
    </source>
</reference>
<proteinExistence type="predicted"/>
<evidence type="ECO:0000313" key="1">
    <source>
        <dbReference type="EMBL" id="OEU23646.1"/>
    </source>
</evidence>
<sequence length="271" mass="30519">MDDVSKMREELTDLVFQAHRSRQIATDKNVIIISARGRLVGGNVTIFRMIPFLNQTLFLDNQDSHEKDDEGNILLDIHPESFYACIAYAHSAFMLQSLLLTKLSTGSGSGSVQELICTADHLGINIPTISTMDELVDLEKDLRNGKYDCEEGPDRGGARDAAAKLCFSIAKGSIPMLSSNENNKIKQKVVTDTLFIVSHQRIFGPRLRTHLWMEFEKVITLTDKQRSKQFAEWVSDDGLKYDFYCAGCNDEDSGTDGSSIHEEDYQPMYDY</sequence>
<dbReference type="EMBL" id="KV784353">
    <property type="protein sequence ID" value="OEU23646.1"/>
    <property type="molecule type" value="Genomic_DNA"/>
</dbReference>
<protein>
    <submittedName>
        <fullName evidence="1">Uncharacterized protein</fullName>
    </submittedName>
</protein>
<dbReference type="Proteomes" id="UP000095751">
    <property type="component" value="Unassembled WGS sequence"/>
</dbReference>
<dbReference type="KEGG" id="fcy:FRACYDRAFT_233818"/>
<gene>
    <name evidence="1" type="ORF">FRACYDRAFT_233818</name>
</gene>
<organism evidence="1 2">
    <name type="scientific">Fragilariopsis cylindrus CCMP1102</name>
    <dbReference type="NCBI Taxonomy" id="635003"/>
    <lineage>
        <taxon>Eukaryota</taxon>
        <taxon>Sar</taxon>
        <taxon>Stramenopiles</taxon>
        <taxon>Ochrophyta</taxon>
        <taxon>Bacillariophyta</taxon>
        <taxon>Bacillariophyceae</taxon>
        <taxon>Bacillariophycidae</taxon>
        <taxon>Bacillariales</taxon>
        <taxon>Bacillariaceae</taxon>
        <taxon>Fragilariopsis</taxon>
    </lineage>
</organism>
<accession>A0A1E7FZR7</accession>
<evidence type="ECO:0000313" key="2">
    <source>
        <dbReference type="Proteomes" id="UP000095751"/>
    </source>
</evidence>